<keyword evidence="9" id="KW-1185">Reference proteome</keyword>
<dbReference type="GO" id="GO:0000785">
    <property type="term" value="C:chromatin"/>
    <property type="evidence" value="ECO:0007669"/>
    <property type="project" value="TreeGrafter"/>
</dbReference>
<reference evidence="8 9" key="1">
    <citation type="submission" date="2018-08" db="EMBL/GenBank/DDBJ databases">
        <title>Draft genome sequences of two Aspergillus turcosus clinical strains isolated from bronchoalveolar lavage fluid: one azole-susceptible and the other azole-resistant.</title>
        <authorList>
            <person name="Parent-Michaud M."/>
            <person name="Dufresne P.J."/>
            <person name="Fournier E."/>
            <person name="Martineau C."/>
            <person name="Moreira S."/>
            <person name="Perkins V."/>
            <person name="De Repentigny L."/>
            <person name="Dufresne S.F."/>
        </authorList>
    </citation>
    <scope>NUCLEOTIDE SEQUENCE [LARGE SCALE GENOMIC DNA]</scope>
    <source>
        <strain evidence="8">HMR AF 1038</strain>
    </source>
</reference>
<keyword evidence="5" id="KW-0862">Zinc</keyword>
<name>A0A229X522_9EURO</name>
<organism evidence="8 9">
    <name type="scientific">Aspergillus turcosus</name>
    <dbReference type="NCBI Taxonomy" id="1245748"/>
    <lineage>
        <taxon>Eukaryota</taxon>
        <taxon>Fungi</taxon>
        <taxon>Dikarya</taxon>
        <taxon>Ascomycota</taxon>
        <taxon>Pezizomycotina</taxon>
        <taxon>Eurotiomycetes</taxon>
        <taxon>Eurotiomycetidae</taxon>
        <taxon>Eurotiales</taxon>
        <taxon>Aspergillaceae</taxon>
        <taxon>Aspergillus</taxon>
        <taxon>Aspergillus subgen. Fumigati</taxon>
    </lineage>
</organism>
<proteinExistence type="predicted"/>
<dbReference type="OrthoDB" id="10261408at2759"/>
<evidence type="ECO:0000313" key="8">
    <source>
        <dbReference type="EMBL" id="RLL97906.1"/>
    </source>
</evidence>
<keyword evidence="4" id="KW-0863">Zinc-finger</keyword>
<dbReference type="PANTHER" id="PTHR40626:SF36">
    <property type="entry name" value="TRANSCRIPTION FACTOR WITH C2H2 AND ZN(2)-CYS(6) DNA BINDING DOMAIN (EUROFUNG)"/>
    <property type="match status" value="1"/>
</dbReference>
<dbReference type="Proteomes" id="UP000215289">
    <property type="component" value="Unassembled WGS sequence"/>
</dbReference>
<dbReference type="EMBL" id="NIDN02000065">
    <property type="protein sequence ID" value="RLL97906.1"/>
    <property type="molecule type" value="Genomic_DNA"/>
</dbReference>
<dbReference type="GO" id="GO:0006351">
    <property type="term" value="P:DNA-templated transcription"/>
    <property type="evidence" value="ECO:0007669"/>
    <property type="project" value="InterPro"/>
</dbReference>
<keyword evidence="6" id="KW-0539">Nucleus</keyword>
<evidence type="ECO:0000313" key="9">
    <source>
        <dbReference type="Proteomes" id="UP000215289"/>
    </source>
</evidence>
<dbReference type="STRING" id="1245748.A0A229X522"/>
<evidence type="ECO:0000256" key="3">
    <source>
        <dbReference type="ARBA" id="ARBA00022737"/>
    </source>
</evidence>
<evidence type="ECO:0000256" key="5">
    <source>
        <dbReference type="ARBA" id="ARBA00022833"/>
    </source>
</evidence>
<dbReference type="InterPro" id="IPR051059">
    <property type="entry name" value="VerF-like"/>
</dbReference>
<dbReference type="Pfam" id="PF04082">
    <property type="entry name" value="Fungal_trans"/>
    <property type="match status" value="1"/>
</dbReference>
<dbReference type="GO" id="GO:0008270">
    <property type="term" value="F:zinc ion binding"/>
    <property type="evidence" value="ECO:0007669"/>
    <property type="project" value="UniProtKB-KW"/>
</dbReference>
<evidence type="ECO:0000256" key="6">
    <source>
        <dbReference type="ARBA" id="ARBA00023242"/>
    </source>
</evidence>
<evidence type="ECO:0000256" key="2">
    <source>
        <dbReference type="ARBA" id="ARBA00022723"/>
    </source>
</evidence>
<dbReference type="GO" id="GO:0000978">
    <property type="term" value="F:RNA polymerase II cis-regulatory region sequence-specific DNA binding"/>
    <property type="evidence" value="ECO:0007669"/>
    <property type="project" value="InterPro"/>
</dbReference>
<protein>
    <recommendedName>
        <fullName evidence="7">Xylanolytic transcriptional activator regulatory domain-containing protein</fullName>
    </recommendedName>
</protein>
<dbReference type="GO" id="GO:0005634">
    <property type="term" value="C:nucleus"/>
    <property type="evidence" value="ECO:0007669"/>
    <property type="project" value="UniProtKB-SubCell"/>
</dbReference>
<gene>
    <name evidence="8" type="ORF">CFD26_105627</name>
</gene>
<comment type="subcellular location">
    <subcellularLocation>
        <location evidence="1">Nucleus</location>
    </subcellularLocation>
</comment>
<dbReference type="InterPro" id="IPR007219">
    <property type="entry name" value="XnlR_reg_dom"/>
</dbReference>
<evidence type="ECO:0000256" key="4">
    <source>
        <dbReference type="ARBA" id="ARBA00022771"/>
    </source>
</evidence>
<sequence>MSASGIRTKNYTQPVQSEPAITVAREGQEQGIQCSFARSSPRPTVSATPRTLREPTHQYTAYASSNLIRNSDSIERSPCRMLPYIQAYFERFHPNWPFLHRATFDVDREPTLLVQSVVMMGLWLTGEDNAQHAAMDLHSKLTLLIHQQSDKWDVSNQHETSLSAWPMATYQGILLHITFALIKGNGRQLDLQLTHQLSEISSQLLVALVHSCRKREMFFYPSMLAQFNADSLPDVYIWLGIEEAKRFALALYKVCRCCRVHDTRLSHAQINLRAQGSSLLSLADLQFALPDSDELWHASSDLASRVALSAYWEKNVEGNWICQAVRLLQTPGEFNWI</sequence>
<dbReference type="AlphaFoldDB" id="A0A229X522"/>
<keyword evidence="3" id="KW-0677">Repeat</keyword>
<keyword evidence="2" id="KW-0479">Metal-binding</keyword>
<feature type="domain" description="Xylanolytic transcriptional activator regulatory" evidence="7">
    <location>
        <begin position="85"/>
        <end position="185"/>
    </location>
</feature>
<dbReference type="PANTHER" id="PTHR40626">
    <property type="entry name" value="MIP31509P"/>
    <property type="match status" value="1"/>
</dbReference>
<accession>A0A229X522</accession>
<evidence type="ECO:0000259" key="7">
    <source>
        <dbReference type="Pfam" id="PF04082"/>
    </source>
</evidence>
<comment type="caution">
    <text evidence="8">The sequence shown here is derived from an EMBL/GenBank/DDBJ whole genome shotgun (WGS) entry which is preliminary data.</text>
</comment>
<dbReference type="GO" id="GO:0000981">
    <property type="term" value="F:DNA-binding transcription factor activity, RNA polymerase II-specific"/>
    <property type="evidence" value="ECO:0007669"/>
    <property type="project" value="InterPro"/>
</dbReference>
<evidence type="ECO:0000256" key="1">
    <source>
        <dbReference type="ARBA" id="ARBA00004123"/>
    </source>
</evidence>